<dbReference type="EMBL" id="LLXI01001238">
    <property type="protein sequence ID" value="PKY52617.1"/>
    <property type="molecule type" value="Genomic_DNA"/>
</dbReference>
<dbReference type="VEuPathDB" id="FungiDB:RhiirA1_390814"/>
<name>A0A2I1H181_9GLOM</name>
<protein>
    <recommendedName>
        <fullName evidence="1">RNase H type-1 domain-containing protein</fullName>
    </recommendedName>
</protein>
<gene>
    <name evidence="2" type="ORF">RhiirA4_497078</name>
</gene>
<evidence type="ECO:0000259" key="1">
    <source>
        <dbReference type="PROSITE" id="PS50879"/>
    </source>
</evidence>
<dbReference type="AlphaFoldDB" id="A0A2I1H181"/>
<sequence>MDLSIKNLRPQNFQWVMVGLFPNSNISGVNITYNGAAEYFPSSTKAETLAILTALIVCPLNSSINIFTDSQAAIDSFHKTKNLHSISPRRFNKVNNNILWSSIHHIIKQLKLTIKLHKVKAHSGNTFNDKADDLAKKGRTDSKVATKILHDHIPSQNLTLMWE</sequence>
<dbReference type="InterPro" id="IPR012337">
    <property type="entry name" value="RNaseH-like_sf"/>
</dbReference>
<dbReference type="PROSITE" id="PS50879">
    <property type="entry name" value="RNASE_H_1"/>
    <property type="match status" value="1"/>
</dbReference>
<reference evidence="2 3" key="1">
    <citation type="submission" date="2015-10" db="EMBL/GenBank/DDBJ databases">
        <title>Genome analyses suggest a sexual origin of heterokaryosis in a supposedly ancient asexual fungus.</title>
        <authorList>
            <person name="Ropars J."/>
            <person name="Sedzielewska K."/>
            <person name="Noel J."/>
            <person name="Charron P."/>
            <person name="Farinelli L."/>
            <person name="Marton T."/>
            <person name="Kruger M."/>
            <person name="Pelin A."/>
            <person name="Brachmann A."/>
            <person name="Corradi N."/>
        </authorList>
    </citation>
    <scope>NUCLEOTIDE SEQUENCE [LARGE SCALE GENOMIC DNA]</scope>
    <source>
        <strain evidence="2 3">A4</strain>
    </source>
</reference>
<dbReference type="VEuPathDB" id="FungiDB:FUN_015400"/>
<dbReference type="InterPro" id="IPR002156">
    <property type="entry name" value="RNaseH_domain"/>
</dbReference>
<proteinExistence type="predicted"/>
<dbReference type="InterPro" id="IPR036397">
    <property type="entry name" value="RNaseH_sf"/>
</dbReference>
<evidence type="ECO:0000313" key="2">
    <source>
        <dbReference type="EMBL" id="PKY52617.1"/>
    </source>
</evidence>
<keyword evidence="3" id="KW-1185">Reference proteome</keyword>
<dbReference type="GO" id="GO:0003676">
    <property type="term" value="F:nucleic acid binding"/>
    <property type="evidence" value="ECO:0007669"/>
    <property type="project" value="InterPro"/>
</dbReference>
<dbReference type="SUPFAM" id="SSF53098">
    <property type="entry name" value="Ribonuclease H-like"/>
    <property type="match status" value="1"/>
</dbReference>
<dbReference type="Proteomes" id="UP000234323">
    <property type="component" value="Unassembled WGS sequence"/>
</dbReference>
<dbReference type="GO" id="GO:0004523">
    <property type="term" value="F:RNA-DNA hybrid ribonuclease activity"/>
    <property type="evidence" value="ECO:0007669"/>
    <property type="project" value="InterPro"/>
</dbReference>
<dbReference type="Gene3D" id="3.30.420.10">
    <property type="entry name" value="Ribonuclease H-like superfamily/Ribonuclease H"/>
    <property type="match status" value="1"/>
</dbReference>
<evidence type="ECO:0000313" key="3">
    <source>
        <dbReference type="Proteomes" id="UP000234323"/>
    </source>
</evidence>
<comment type="caution">
    <text evidence="2">The sequence shown here is derived from an EMBL/GenBank/DDBJ whole genome shotgun (WGS) entry which is preliminary data.</text>
</comment>
<accession>A0A2I1H181</accession>
<dbReference type="Pfam" id="PF00075">
    <property type="entry name" value="RNase_H"/>
    <property type="match status" value="1"/>
</dbReference>
<feature type="domain" description="RNase H type-1" evidence="1">
    <location>
        <begin position="1"/>
        <end position="140"/>
    </location>
</feature>
<organism evidence="2 3">
    <name type="scientific">Rhizophagus irregularis</name>
    <dbReference type="NCBI Taxonomy" id="588596"/>
    <lineage>
        <taxon>Eukaryota</taxon>
        <taxon>Fungi</taxon>
        <taxon>Fungi incertae sedis</taxon>
        <taxon>Mucoromycota</taxon>
        <taxon>Glomeromycotina</taxon>
        <taxon>Glomeromycetes</taxon>
        <taxon>Glomerales</taxon>
        <taxon>Glomeraceae</taxon>
        <taxon>Rhizophagus</taxon>
    </lineage>
</organism>